<proteinExistence type="predicted"/>
<dbReference type="AlphaFoldDB" id="A0A8T9ZZQ1"/>
<dbReference type="InterPro" id="IPR036390">
    <property type="entry name" value="WH_DNA-bd_sf"/>
</dbReference>
<sequence>MAGIERSTFYDHIDTLLDYGLIKITRDAGNSTMYKINKDSEAAQAIAEFEWKLLDALNEDGEPDARVDERE</sequence>
<evidence type="ECO:0000313" key="2">
    <source>
        <dbReference type="Proteomes" id="UP000831768"/>
    </source>
</evidence>
<dbReference type="Gene3D" id="1.10.10.10">
    <property type="entry name" value="Winged helix-like DNA-binding domain superfamily/Winged helix DNA-binding domain"/>
    <property type="match status" value="1"/>
</dbReference>
<accession>A0A8T9ZZQ1</accession>
<reference evidence="1" key="1">
    <citation type="submission" date="2022-04" db="EMBL/GenBank/DDBJ databases">
        <title>Halocatena sp. nov., isolated from a salt lake.</title>
        <authorList>
            <person name="Cui H.-L."/>
        </authorList>
    </citation>
    <scope>NUCLEOTIDE SEQUENCE</scope>
    <source>
        <strain evidence="1">AD-1</strain>
    </source>
</reference>
<dbReference type="EMBL" id="CP096019">
    <property type="protein sequence ID" value="UPM42311.1"/>
    <property type="molecule type" value="Genomic_DNA"/>
</dbReference>
<name>A0A8T9ZZQ1_9EURY</name>
<dbReference type="SUPFAM" id="SSF46785">
    <property type="entry name" value="Winged helix' DNA-binding domain"/>
    <property type="match status" value="1"/>
</dbReference>
<gene>
    <name evidence="1" type="ORF">MW046_10115</name>
</gene>
<organism evidence="1 2">
    <name type="scientific">Halocatena salina</name>
    <dbReference type="NCBI Taxonomy" id="2934340"/>
    <lineage>
        <taxon>Archaea</taxon>
        <taxon>Methanobacteriati</taxon>
        <taxon>Methanobacteriota</taxon>
        <taxon>Stenosarchaea group</taxon>
        <taxon>Halobacteria</taxon>
        <taxon>Halobacteriales</taxon>
        <taxon>Natronomonadaceae</taxon>
        <taxon>Halocatena</taxon>
    </lineage>
</organism>
<keyword evidence="2" id="KW-1185">Reference proteome</keyword>
<dbReference type="KEGG" id="haad:MW046_10115"/>
<dbReference type="Proteomes" id="UP000831768">
    <property type="component" value="Chromosome"/>
</dbReference>
<dbReference type="InterPro" id="IPR036388">
    <property type="entry name" value="WH-like_DNA-bd_sf"/>
</dbReference>
<evidence type="ECO:0000313" key="1">
    <source>
        <dbReference type="EMBL" id="UPM42311.1"/>
    </source>
</evidence>
<protein>
    <submittedName>
        <fullName evidence="1">Uncharacterized protein</fullName>
    </submittedName>
</protein>